<reference evidence="1 2" key="1">
    <citation type="submission" date="2014-04" db="EMBL/GenBank/DDBJ databases">
        <authorList>
            <consortium name="DOE Joint Genome Institute"/>
            <person name="Kuo A."/>
            <person name="Gay G."/>
            <person name="Dore J."/>
            <person name="Kohler A."/>
            <person name="Nagy L.G."/>
            <person name="Floudas D."/>
            <person name="Copeland A."/>
            <person name="Barry K.W."/>
            <person name="Cichocki N."/>
            <person name="Veneault-Fourrey C."/>
            <person name="LaButti K."/>
            <person name="Lindquist E.A."/>
            <person name="Lipzen A."/>
            <person name="Lundell T."/>
            <person name="Morin E."/>
            <person name="Murat C."/>
            <person name="Sun H."/>
            <person name="Tunlid A."/>
            <person name="Henrissat B."/>
            <person name="Grigoriev I.V."/>
            <person name="Hibbett D.S."/>
            <person name="Martin F."/>
            <person name="Nordberg H.P."/>
            <person name="Cantor M.N."/>
            <person name="Hua S.X."/>
        </authorList>
    </citation>
    <scope>NUCLEOTIDE SEQUENCE [LARGE SCALE GENOMIC DNA]</scope>
    <source>
        <strain evidence="2">h7</strain>
    </source>
</reference>
<protein>
    <submittedName>
        <fullName evidence="1">Uncharacterized protein</fullName>
    </submittedName>
</protein>
<organism evidence="1 2">
    <name type="scientific">Hebeloma cylindrosporum</name>
    <dbReference type="NCBI Taxonomy" id="76867"/>
    <lineage>
        <taxon>Eukaryota</taxon>
        <taxon>Fungi</taxon>
        <taxon>Dikarya</taxon>
        <taxon>Basidiomycota</taxon>
        <taxon>Agaricomycotina</taxon>
        <taxon>Agaricomycetes</taxon>
        <taxon>Agaricomycetidae</taxon>
        <taxon>Agaricales</taxon>
        <taxon>Agaricineae</taxon>
        <taxon>Hymenogastraceae</taxon>
        <taxon>Hebeloma</taxon>
    </lineage>
</organism>
<dbReference type="HOGENOM" id="CLU_2277848_0_0_1"/>
<dbReference type="Proteomes" id="UP000053424">
    <property type="component" value="Unassembled WGS sequence"/>
</dbReference>
<gene>
    <name evidence="1" type="ORF">M413DRAFT_258305</name>
</gene>
<evidence type="ECO:0000313" key="2">
    <source>
        <dbReference type="Proteomes" id="UP000053424"/>
    </source>
</evidence>
<dbReference type="EMBL" id="KN831796">
    <property type="protein sequence ID" value="KIM37608.1"/>
    <property type="molecule type" value="Genomic_DNA"/>
</dbReference>
<dbReference type="AlphaFoldDB" id="A0A0C2XIJ0"/>
<sequence length="102" mass="11332">MALSVLCTYSRSNLVKCKNAKDENTTADSPRWTVLKFDGTSWIHRLPMSSKKGSLLRVGATGSKTKNEEYVRNVCNEGCFFHALILVAFGSFGSFSERGCSW</sequence>
<accession>A0A0C2XIJ0</accession>
<reference evidence="2" key="2">
    <citation type="submission" date="2015-01" db="EMBL/GenBank/DDBJ databases">
        <title>Evolutionary Origins and Diversification of the Mycorrhizal Mutualists.</title>
        <authorList>
            <consortium name="DOE Joint Genome Institute"/>
            <consortium name="Mycorrhizal Genomics Consortium"/>
            <person name="Kohler A."/>
            <person name="Kuo A."/>
            <person name="Nagy L.G."/>
            <person name="Floudas D."/>
            <person name="Copeland A."/>
            <person name="Barry K.W."/>
            <person name="Cichocki N."/>
            <person name="Veneault-Fourrey C."/>
            <person name="LaButti K."/>
            <person name="Lindquist E.A."/>
            <person name="Lipzen A."/>
            <person name="Lundell T."/>
            <person name="Morin E."/>
            <person name="Murat C."/>
            <person name="Riley R."/>
            <person name="Ohm R."/>
            <person name="Sun H."/>
            <person name="Tunlid A."/>
            <person name="Henrissat B."/>
            <person name="Grigoriev I.V."/>
            <person name="Hibbett D.S."/>
            <person name="Martin F."/>
        </authorList>
    </citation>
    <scope>NUCLEOTIDE SEQUENCE [LARGE SCALE GENOMIC DNA]</scope>
    <source>
        <strain evidence="2">h7</strain>
    </source>
</reference>
<name>A0A0C2XIJ0_HEBCY</name>
<keyword evidence="2" id="KW-1185">Reference proteome</keyword>
<evidence type="ECO:0000313" key="1">
    <source>
        <dbReference type="EMBL" id="KIM37608.1"/>
    </source>
</evidence>
<proteinExistence type="predicted"/>